<gene>
    <name evidence="2" type="ORF">KL946_002203</name>
</gene>
<comment type="caution">
    <text evidence="2">The sequence shown here is derived from an EMBL/GenBank/DDBJ whole genome shotgun (WGS) entry which is preliminary data.</text>
</comment>
<evidence type="ECO:0000256" key="1">
    <source>
        <dbReference type="SAM" id="MobiDB-lite"/>
    </source>
</evidence>
<organism evidence="2 3">
    <name type="scientific">Ogataea haglerorum</name>
    <dbReference type="NCBI Taxonomy" id="1937702"/>
    <lineage>
        <taxon>Eukaryota</taxon>
        <taxon>Fungi</taxon>
        <taxon>Dikarya</taxon>
        <taxon>Ascomycota</taxon>
        <taxon>Saccharomycotina</taxon>
        <taxon>Pichiomycetes</taxon>
        <taxon>Pichiales</taxon>
        <taxon>Pichiaceae</taxon>
        <taxon>Ogataea</taxon>
    </lineage>
</organism>
<keyword evidence="3" id="KW-1185">Reference proteome</keyword>
<dbReference type="Proteomes" id="UP000697297">
    <property type="component" value="Unassembled WGS sequence"/>
</dbReference>
<evidence type="ECO:0000313" key="3">
    <source>
        <dbReference type="Proteomes" id="UP000697297"/>
    </source>
</evidence>
<feature type="compositionally biased region" description="Polar residues" evidence="1">
    <location>
        <begin position="14"/>
        <end position="28"/>
    </location>
</feature>
<evidence type="ECO:0000313" key="2">
    <source>
        <dbReference type="EMBL" id="KAG7766023.1"/>
    </source>
</evidence>
<sequence length="95" mass="11005">MRRHNRSNNPPPLGSTQPWLDQGNSNNNPAVKRRLWVQKVCQLHASVARLKLYARKPRISTGLHVDKELTCVPHCRWALRTRLEANASQQCPFRK</sequence>
<name>A0ABQ7RI76_9ASCO</name>
<protein>
    <submittedName>
        <fullName evidence="2">Uncharacterized protein</fullName>
    </submittedName>
</protein>
<accession>A0ABQ7RI76</accession>
<dbReference type="EMBL" id="JAHLUN010000005">
    <property type="protein sequence ID" value="KAG7766023.1"/>
    <property type="molecule type" value="Genomic_DNA"/>
</dbReference>
<proteinExistence type="predicted"/>
<feature type="region of interest" description="Disordered" evidence="1">
    <location>
        <begin position="1"/>
        <end position="28"/>
    </location>
</feature>
<reference evidence="2 3" key="1">
    <citation type="journal article" date="2021" name="G3 (Bethesda)">
        <title>Genomic diversity, chromosomal rearrangements, and interspecies hybridization in the ogataea polymorpha species complex.</title>
        <authorList>
            <person name="Hanson S.J."/>
            <person name="Cinneide E.O."/>
            <person name="Salzberg L.I."/>
            <person name="Wolfe K.H."/>
            <person name="McGowan J."/>
            <person name="Fitzpatrick D.A."/>
            <person name="Matlin K."/>
        </authorList>
    </citation>
    <scope>NUCLEOTIDE SEQUENCE [LARGE SCALE GENOMIC DNA]</scope>
    <source>
        <strain evidence="2">81-436-3</strain>
    </source>
</reference>